<accession>A0A7G1Q7I4</accession>
<dbReference type="CDD" id="cd13831">
    <property type="entry name" value="HU"/>
    <property type="match status" value="1"/>
</dbReference>
<dbReference type="KEGG" id="ntg:NSCAC_0141"/>
<dbReference type="EMBL" id="LR778175">
    <property type="protein sequence ID" value="CAB1274383.1"/>
    <property type="molecule type" value="Genomic_DNA"/>
</dbReference>
<dbReference type="Proteomes" id="UP000516072">
    <property type="component" value="Chromosome"/>
</dbReference>
<comment type="function">
    <text evidence="1">Histone-like DNA-binding protein which is capable of wrapping DNA to stabilize it, and thus to prevent its denaturation under extreme environmental conditions.</text>
</comment>
<gene>
    <name evidence="6" type="primary">hupA</name>
    <name evidence="6" type="ORF">NSCAC_0141</name>
</gene>
<evidence type="ECO:0000256" key="5">
    <source>
        <dbReference type="RuleBase" id="RU003939"/>
    </source>
</evidence>
<dbReference type="GO" id="GO:1990103">
    <property type="term" value="C:DnaA-HU complex"/>
    <property type="evidence" value="ECO:0007669"/>
    <property type="project" value="UniProtKB-ARBA"/>
</dbReference>
<dbReference type="PANTHER" id="PTHR33175:SF3">
    <property type="entry name" value="DNA-BINDING PROTEIN HU-BETA"/>
    <property type="match status" value="1"/>
</dbReference>
<dbReference type="Pfam" id="PF00216">
    <property type="entry name" value="Bac_DNA_binding"/>
    <property type="match status" value="1"/>
</dbReference>
<dbReference type="AlphaFoldDB" id="A0A7G1Q7I4"/>
<evidence type="ECO:0000256" key="2">
    <source>
        <dbReference type="ARBA" id="ARBA00010529"/>
    </source>
</evidence>
<reference evidence="6 7" key="1">
    <citation type="submission" date="2020-03" db="EMBL/GenBank/DDBJ databases">
        <authorList>
            <person name="Picone N."/>
        </authorList>
    </citation>
    <scope>NUCLEOTIDE SEQUENCE [LARGE SCALE GENOMIC DNA]</scope>
    <source>
        <strain evidence="6">NSCAC1</strain>
    </source>
</reference>
<dbReference type="SMART" id="SM00411">
    <property type="entry name" value="BHL"/>
    <property type="match status" value="1"/>
</dbReference>
<dbReference type="GO" id="GO:0006270">
    <property type="term" value="P:DNA replication initiation"/>
    <property type="evidence" value="ECO:0007669"/>
    <property type="project" value="UniProtKB-ARBA"/>
</dbReference>
<name>A0A7G1Q7I4_9GAMM</name>
<protein>
    <submittedName>
        <fullName evidence="6">HU, DNA-binding transcriptional regulator, alpha subunit</fullName>
    </submittedName>
</protein>
<dbReference type="PANTHER" id="PTHR33175">
    <property type="entry name" value="DNA-BINDING PROTEIN HU"/>
    <property type="match status" value="1"/>
</dbReference>
<dbReference type="GO" id="GO:1990178">
    <property type="term" value="C:HU-DNA complex"/>
    <property type="evidence" value="ECO:0007669"/>
    <property type="project" value="UniProtKB-ARBA"/>
</dbReference>
<dbReference type="GO" id="GO:0030527">
    <property type="term" value="F:structural constituent of chromatin"/>
    <property type="evidence" value="ECO:0007669"/>
    <property type="project" value="InterPro"/>
</dbReference>
<evidence type="ECO:0000256" key="4">
    <source>
        <dbReference type="ARBA" id="ARBA00023125"/>
    </source>
</evidence>
<evidence type="ECO:0000313" key="7">
    <source>
        <dbReference type="Proteomes" id="UP000516072"/>
    </source>
</evidence>
<dbReference type="Gene3D" id="4.10.520.10">
    <property type="entry name" value="IHF-like DNA-binding proteins"/>
    <property type="match status" value="1"/>
</dbReference>
<dbReference type="PRINTS" id="PR01727">
    <property type="entry name" value="DNABINDINGHU"/>
</dbReference>
<dbReference type="GO" id="GO:0030261">
    <property type="term" value="P:chromosome condensation"/>
    <property type="evidence" value="ECO:0007669"/>
    <property type="project" value="UniProtKB-KW"/>
</dbReference>
<comment type="similarity">
    <text evidence="2 5">Belongs to the bacterial histone-like protein family.</text>
</comment>
<dbReference type="FunFam" id="4.10.520.10:FF:000001">
    <property type="entry name" value="DNA-binding protein HU"/>
    <property type="match status" value="1"/>
</dbReference>
<dbReference type="SUPFAM" id="SSF47729">
    <property type="entry name" value="IHF-like DNA-binding proteins"/>
    <property type="match status" value="1"/>
</dbReference>
<dbReference type="InterPro" id="IPR010992">
    <property type="entry name" value="IHF-like_DNA-bd_dom_sf"/>
</dbReference>
<evidence type="ECO:0000313" key="6">
    <source>
        <dbReference type="EMBL" id="CAB1274383.1"/>
    </source>
</evidence>
<dbReference type="GO" id="GO:0042802">
    <property type="term" value="F:identical protein binding"/>
    <property type="evidence" value="ECO:0007669"/>
    <property type="project" value="UniProtKB-ARBA"/>
</dbReference>
<dbReference type="GO" id="GO:0003677">
    <property type="term" value="F:DNA binding"/>
    <property type="evidence" value="ECO:0007669"/>
    <property type="project" value="UniProtKB-KW"/>
</dbReference>
<proteinExistence type="inferred from homology"/>
<keyword evidence="7" id="KW-1185">Reference proteome</keyword>
<organism evidence="6 7">
    <name type="scientific">Candidatus Nitrosacidococcus tergens</name>
    <dbReference type="NCBI Taxonomy" id="553981"/>
    <lineage>
        <taxon>Bacteria</taxon>
        <taxon>Pseudomonadati</taxon>
        <taxon>Pseudomonadota</taxon>
        <taxon>Gammaproteobacteria</taxon>
        <taxon>Chromatiales</taxon>
        <taxon>Chromatiaceae</taxon>
        <taxon>Candidatus Nitrosacidococcus</taxon>
    </lineage>
</organism>
<dbReference type="GO" id="GO:0005829">
    <property type="term" value="C:cytosol"/>
    <property type="evidence" value="ECO:0007669"/>
    <property type="project" value="TreeGrafter"/>
</dbReference>
<dbReference type="RefSeq" id="WP_197744539.1">
    <property type="nucleotide sequence ID" value="NZ_LR778175.1"/>
</dbReference>
<evidence type="ECO:0000256" key="3">
    <source>
        <dbReference type="ARBA" id="ARBA00023067"/>
    </source>
</evidence>
<dbReference type="GO" id="GO:0006351">
    <property type="term" value="P:DNA-templated transcription"/>
    <property type="evidence" value="ECO:0007669"/>
    <property type="project" value="UniProtKB-ARBA"/>
</dbReference>
<evidence type="ECO:0000256" key="1">
    <source>
        <dbReference type="ARBA" id="ARBA00003819"/>
    </source>
</evidence>
<dbReference type="InterPro" id="IPR000119">
    <property type="entry name" value="Hist_DNA-bd"/>
</dbReference>
<keyword evidence="3" id="KW-0226">DNA condensation</keyword>
<keyword evidence="4 6" id="KW-0238">DNA-binding</keyword>
<sequence length="94" mass="10363">MNKTELVNFVASKANLSQKESHHAVDSFLHTITETLKKKETISLIGFGSFSVQTRAARSGRHPKTGEEITIKAANIPAFKAGKILKESVQKKKK</sequence>